<evidence type="ECO:0000313" key="3">
    <source>
        <dbReference type="Proteomes" id="UP000231279"/>
    </source>
</evidence>
<accession>A0A2G9I331</accession>
<dbReference type="AlphaFoldDB" id="A0A2G9I331"/>
<dbReference type="Proteomes" id="UP000231279">
    <property type="component" value="Unassembled WGS sequence"/>
</dbReference>
<evidence type="ECO:0000313" key="2">
    <source>
        <dbReference type="EMBL" id="PIN24163.1"/>
    </source>
</evidence>
<comment type="caution">
    <text evidence="2">The sequence shown here is derived from an EMBL/GenBank/DDBJ whole genome shotgun (WGS) entry which is preliminary data.</text>
</comment>
<feature type="region of interest" description="Disordered" evidence="1">
    <location>
        <begin position="31"/>
        <end position="80"/>
    </location>
</feature>
<evidence type="ECO:0000256" key="1">
    <source>
        <dbReference type="SAM" id="MobiDB-lite"/>
    </source>
</evidence>
<sequence length="80" mass="8594">MFLYDVLTSYCWAGGGGGSRMGLLSTYKPLAHSSQQKDPKPPGSTSFAFGSDQSETIQTTTRSSAIGSRHMEAQDYANKP</sequence>
<reference evidence="3" key="1">
    <citation type="journal article" date="2018" name="Gigascience">
        <title>Genome assembly of the Pink Ipe (Handroanthus impetiginosus, Bignoniaceae), a highly valued, ecologically keystone Neotropical timber forest tree.</title>
        <authorList>
            <person name="Silva-Junior O.B."/>
            <person name="Grattapaglia D."/>
            <person name="Novaes E."/>
            <person name="Collevatti R.G."/>
        </authorList>
    </citation>
    <scope>NUCLEOTIDE SEQUENCE [LARGE SCALE GENOMIC DNA]</scope>
    <source>
        <strain evidence="3">cv. UFG-1</strain>
    </source>
</reference>
<keyword evidence="3" id="KW-1185">Reference proteome</keyword>
<organism evidence="2 3">
    <name type="scientific">Handroanthus impetiginosus</name>
    <dbReference type="NCBI Taxonomy" id="429701"/>
    <lineage>
        <taxon>Eukaryota</taxon>
        <taxon>Viridiplantae</taxon>
        <taxon>Streptophyta</taxon>
        <taxon>Embryophyta</taxon>
        <taxon>Tracheophyta</taxon>
        <taxon>Spermatophyta</taxon>
        <taxon>Magnoliopsida</taxon>
        <taxon>eudicotyledons</taxon>
        <taxon>Gunneridae</taxon>
        <taxon>Pentapetalae</taxon>
        <taxon>asterids</taxon>
        <taxon>lamiids</taxon>
        <taxon>Lamiales</taxon>
        <taxon>Bignoniaceae</taxon>
        <taxon>Crescentiina</taxon>
        <taxon>Tabebuia alliance</taxon>
        <taxon>Handroanthus</taxon>
    </lineage>
</organism>
<name>A0A2G9I331_9LAMI</name>
<feature type="compositionally biased region" description="Polar residues" evidence="1">
    <location>
        <begin position="43"/>
        <end position="66"/>
    </location>
</feature>
<gene>
    <name evidence="2" type="ORF">CDL12_03113</name>
</gene>
<dbReference type="EMBL" id="NKXS01000458">
    <property type="protein sequence ID" value="PIN24163.1"/>
    <property type="molecule type" value="Genomic_DNA"/>
</dbReference>
<protein>
    <submittedName>
        <fullName evidence="2">Uncharacterized protein</fullName>
    </submittedName>
</protein>
<proteinExistence type="predicted"/>